<evidence type="ECO:0000256" key="6">
    <source>
        <dbReference type="ARBA" id="ARBA00023136"/>
    </source>
</evidence>
<dbReference type="Pfam" id="PF07681">
    <property type="entry name" value="DoxX"/>
    <property type="match status" value="1"/>
</dbReference>
<feature type="transmembrane region" description="Helical" evidence="7">
    <location>
        <begin position="29"/>
        <end position="48"/>
    </location>
</feature>
<dbReference type="PANTHER" id="PTHR33452:SF1">
    <property type="entry name" value="INNER MEMBRANE PROTEIN YPHA-RELATED"/>
    <property type="match status" value="1"/>
</dbReference>
<accession>F3ZPE7</accession>
<evidence type="ECO:0000256" key="1">
    <source>
        <dbReference type="ARBA" id="ARBA00004651"/>
    </source>
</evidence>
<feature type="transmembrane region" description="Helical" evidence="7">
    <location>
        <begin position="124"/>
        <end position="144"/>
    </location>
</feature>
<keyword evidence="3" id="KW-1003">Cell membrane</keyword>
<evidence type="ECO:0000256" key="2">
    <source>
        <dbReference type="ARBA" id="ARBA00006679"/>
    </source>
</evidence>
<dbReference type="eggNOG" id="COG2259">
    <property type="taxonomic scope" value="Bacteria"/>
</dbReference>
<sequence length="167" mass="19056">MIIISQKPQTIMNHLLDIILPHKYNSKELSFLLLLLRVIIGFLFLKHGLEKWNNFELLQNTFPDPWGITSRSSLILAIFAELICSIGFILGFLFRLATLPMITTMGVAYFMVHSNDPFATKELAFIYLVLFLILLITGPGKYSIDYLMGKALDSGRNKHSRIRKPIA</sequence>
<evidence type="ECO:0000313" key="8">
    <source>
        <dbReference type="EMBL" id="EGJ71604.1"/>
    </source>
</evidence>
<dbReference type="STRING" id="679937.Bcop_1409"/>
<evidence type="ECO:0000256" key="5">
    <source>
        <dbReference type="ARBA" id="ARBA00022989"/>
    </source>
</evidence>
<dbReference type="InterPro" id="IPR051907">
    <property type="entry name" value="DoxX-like_oxidoreductase"/>
</dbReference>
<feature type="transmembrane region" description="Helical" evidence="7">
    <location>
        <begin position="68"/>
        <end position="89"/>
    </location>
</feature>
<comment type="similarity">
    <text evidence="2">Belongs to the DoxX family.</text>
</comment>
<evidence type="ECO:0000256" key="3">
    <source>
        <dbReference type="ARBA" id="ARBA00022475"/>
    </source>
</evidence>
<comment type="subcellular location">
    <subcellularLocation>
        <location evidence="1">Cell membrane</location>
        <topology evidence="1">Multi-pass membrane protein</topology>
    </subcellularLocation>
</comment>
<proteinExistence type="inferred from homology"/>
<dbReference type="GO" id="GO:0005886">
    <property type="term" value="C:plasma membrane"/>
    <property type="evidence" value="ECO:0007669"/>
    <property type="project" value="UniProtKB-SubCell"/>
</dbReference>
<evidence type="ECO:0000256" key="4">
    <source>
        <dbReference type="ARBA" id="ARBA00022692"/>
    </source>
</evidence>
<keyword evidence="9" id="KW-1185">Reference proteome</keyword>
<protein>
    <submittedName>
        <fullName evidence="8">DoxX family protein</fullName>
    </submittedName>
</protein>
<evidence type="ECO:0000313" key="9">
    <source>
        <dbReference type="Proteomes" id="UP000018439"/>
    </source>
</evidence>
<feature type="transmembrane region" description="Helical" evidence="7">
    <location>
        <begin position="96"/>
        <end position="112"/>
    </location>
</feature>
<dbReference type="AlphaFoldDB" id="F3ZPE7"/>
<dbReference type="EMBL" id="CM001167">
    <property type="protein sequence ID" value="EGJ71604.1"/>
    <property type="molecule type" value="Genomic_DNA"/>
</dbReference>
<dbReference type="PANTHER" id="PTHR33452">
    <property type="entry name" value="OXIDOREDUCTASE CATD-RELATED"/>
    <property type="match status" value="1"/>
</dbReference>
<dbReference type="Proteomes" id="UP000018439">
    <property type="component" value="Chromosome"/>
</dbReference>
<gene>
    <name evidence="8" type="ORF">Bcop_1409</name>
</gene>
<reference evidence="8 9" key="1">
    <citation type="journal article" date="2011" name="Stand. Genomic Sci.">
        <title>Non-contiguous finished genome sequence of Bacteroides coprosuis type strain (PC139).</title>
        <authorList>
            <person name="Land M."/>
            <person name="Held B."/>
            <person name="Gronow S."/>
            <person name="Abt B."/>
            <person name="Lucas S."/>
            <person name="Del Rio T.G."/>
            <person name="Nolan M."/>
            <person name="Tice H."/>
            <person name="Cheng J.F."/>
            <person name="Pitluck S."/>
            <person name="Liolios K."/>
            <person name="Pagani I."/>
            <person name="Ivanova N."/>
            <person name="Mavromatis K."/>
            <person name="Mikhailova N."/>
            <person name="Pati A."/>
            <person name="Tapia R."/>
            <person name="Han C."/>
            <person name="Goodwin L."/>
            <person name="Chen A."/>
            <person name="Palaniappan K."/>
            <person name="Hauser L."/>
            <person name="Brambilla E.M."/>
            <person name="Rohde M."/>
            <person name="Goker M."/>
            <person name="Detter J.C."/>
            <person name="Woyke T."/>
            <person name="Bristow J."/>
            <person name="Eisen J.A."/>
            <person name="Markowitz V."/>
            <person name="Hugenholtz P."/>
            <person name="Kyrpides N.C."/>
            <person name="Klenk H.P."/>
            <person name="Lapidus A."/>
        </authorList>
    </citation>
    <scope>NUCLEOTIDE SEQUENCE [LARGE SCALE GENOMIC DNA]</scope>
    <source>
        <strain evidence="8 9">DSM 18011</strain>
    </source>
</reference>
<keyword evidence="4 7" id="KW-0812">Transmembrane</keyword>
<evidence type="ECO:0000256" key="7">
    <source>
        <dbReference type="SAM" id="Phobius"/>
    </source>
</evidence>
<dbReference type="HOGENOM" id="CLU_058421_6_5_10"/>
<name>F3ZPE7_9BACE</name>
<organism evidence="8 9">
    <name type="scientific">Bacteroides coprosuis DSM 18011</name>
    <dbReference type="NCBI Taxonomy" id="679937"/>
    <lineage>
        <taxon>Bacteria</taxon>
        <taxon>Pseudomonadati</taxon>
        <taxon>Bacteroidota</taxon>
        <taxon>Bacteroidia</taxon>
        <taxon>Bacteroidales</taxon>
        <taxon>Bacteroidaceae</taxon>
        <taxon>Bacteroides</taxon>
    </lineage>
</organism>
<keyword evidence="5 7" id="KW-1133">Transmembrane helix</keyword>
<keyword evidence="6 7" id="KW-0472">Membrane</keyword>
<dbReference type="InterPro" id="IPR032808">
    <property type="entry name" value="DoxX"/>
</dbReference>